<sequence>MGKRPTVYDVAARAGVSIATVSFAFSQPHRVKAATLEGVLAAASDLGYIPSASARGLAKGRTGAIGLYSFDYFVDQSFHVRGDERPHPSANDDARLFPLYVDEVQRGVQLECWDRGLALMIGGGGRTAHAPSVTDIAGRVDGLISFAGALELDVLRSLSSKLPVVELGGQERVEGVATVPVDNRTGMRELVAHLIAAHGLRRIAYLGDTVLPEFRQRYDGYVDALRAAGLSPEDARPSRPGFAEATLDSLATLLDTPPEAIVCSTDQEAVVVLDRVRLAGLRVPEDIAVTGFDGIVAGRLVDPPLSTVVQPMEQIGRAAVGALLAVLGSARSAPAPDLAAVPAIRRSCGCR</sequence>
<dbReference type="GO" id="GO:0000976">
    <property type="term" value="F:transcription cis-regulatory region binding"/>
    <property type="evidence" value="ECO:0007669"/>
    <property type="project" value="TreeGrafter"/>
</dbReference>
<accession>A0A9X2E1V9</accession>
<evidence type="ECO:0000313" key="6">
    <source>
        <dbReference type="Proteomes" id="UP001155240"/>
    </source>
</evidence>
<keyword evidence="1" id="KW-0805">Transcription regulation</keyword>
<dbReference type="Proteomes" id="UP001155240">
    <property type="component" value="Unassembled WGS sequence"/>
</dbReference>
<evidence type="ECO:0000256" key="1">
    <source>
        <dbReference type="ARBA" id="ARBA00023015"/>
    </source>
</evidence>
<dbReference type="InterPro" id="IPR046335">
    <property type="entry name" value="LacI/GalR-like_sensor"/>
</dbReference>
<dbReference type="AlphaFoldDB" id="A0A9X2E1V9"/>
<dbReference type="PANTHER" id="PTHR30146:SF109">
    <property type="entry name" value="HTH-TYPE TRANSCRIPTIONAL REGULATOR GALS"/>
    <property type="match status" value="1"/>
</dbReference>
<dbReference type="SUPFAM" id="SSF53822">
    <property type="entry name" value="Periplasmic binding protein-like I"/>
    <property type="match status" value="1"/>
</dbReference>
<keyword evidence="6" id="KW-1185">Reference proteome</keyword>
<evidence type="ECO:0000256" key="3">
    <source>
        <dbReference type="ARBA" id="ARBA00023163"/>
    </source>
</evidence>
<dbReference type="PANTHER" id="PTHR30146">
    <property type="entry name" value="LACI-RELATED TRANSCRIPTIONAL REPRESSOR"/>
    <property type="match status" value="1"/>
</dbReference>
<dbReference type="GO" id="GO:0003700">
    <property type="term" value="F:DNA-binding transcription factor activity"/>
    <property type="evidence" value="ECO:0007669"/>
    <property type="project" value="TreeGrafter"/>
</dbReference>
<reference evidence="5" key="1">
    <citation type="submission" date="2022-06" db="EMBL/GenBank/DDBJ databases">
        <title>Whole genome shotgun sequencing (WGS) of Rathayibacter sp. ZW T2_19, isolated from stored onions (Allium cepa).</title>
        <authorList>
            <person name="Stoll D.A."/>
            <person name="Huch M."/>
        </authorList>
    </citation>
    <scope>NUCLEOTIDE SEQUENCE</scope>
    <source>
        <strain evidence="5">ZW T2_19</strain>
    </source>
</reference>
<proteinExistence type="predicted"/>
<dbReference type="CDD" id="cd01392">
    <property type="entry name" value="HTH_LacI"/>
    <property type="match status" value="1"/>
</dbReference>
<dbReference type="CDD" id="cd06267">
    <property type="entry name" value="PBP1_LacI_sugar_binding-like"/>
    <property type="match status" value="1"/>
</dbReference>
<protein>
    <submittedName>
        <fullName evidence="5">LacI family transcriptional regulator</fullName>
    </submittedName>
</protein>
<dbReference type="Pfam" id="PF13377">
    <property type="entry name" value="Peripla_BP_3"/>
    <property type="match status" value="1"/>
</dbReference>
<evidence type="ECO:0000313" key="5">
    <source>
        <dbReference type="EMBL" id="MCM6762961.1"/>
    </source>
</evidence>
<comment type="caution">
    <text evidence="5">The sequence shown here is derived from an EMBL/GenBank/DDBJ whole genome shotgun (WGS) entry which is preliminary data.</text>
</comment>
<keyword evidence="3" id="KW-0804">Transcription</keyword>
<dbReference type="Pfam" id="PF00356">
    <property type="entry name" value="LacI"/>
    <property type="match status" value="1"/>
</dbReference>
<name>A0A9X2E1V9_9MICO</name>
<evidence type="ECO:0000259" key="4">
    <source>
        <dbReference type="PROSITE" id="PS50932"/>
    </source>
</evidence>
<dbReference type="InterPro" id="IPR010982">
    <property type="entry name" value="Lambda_DNA-bd_dom_sf"/>
</dbReference>
<dbReference type="InterPro" id="IPR028082">
    <property type="entry name" value="Peripla_BP_I"/>
</dbReference>
<gene>
    <name evidence="5" type="ORF">NB037_11085</name>
</gene>
<feature type="domain" description="HTH lacI-type" evidence="4">
    <location>
        <begin position="5"/>
        <end position="59"/>
    </location>
</feature>
<dbReference type="PROSITE" id="PS50932">
    <property type="entry name" value="HTH_LACI_2"/>
    <property type="match status" value="1"/>
</dbReference>
<dbReference type="Gene3D" id="1.10.260.40">
    <property type="entry name" value="lambda repressor-like DNA-binding domains"/>
    <property type="match status" value="1"/>
</dbReference>
<dbReference type="InterPro" id="IPR000843">
    <property type="entry name" value="HTH_LacI"/>
</dbReference>
<dbReference type="Gene3D" id="3.40.50.2300">
    <property type="match status" value="2"/>
</dbReference>
<dbReference type="EMBL" id="JAMRYM010000044">
    <property type="protein sequence ID" value="MCM6762961.1"/>
    <property type="molecule type" value="Genomic_DNA"/>
</dbReference>
<keyword evidence="2" id="KW-0238">DNA-binding</keyword>
<organism evidence="5 6">
    <name type="scientific">Rathayibacter rubneri</name>
    <dbReference type="NCBI Taxonomy" id="2950106"/>
    <lineage>
        <taxon>Bacteria</taxon>
        <taxon>Bacillati</taxon>
        <taxon>Actinomycetota</taxon>
        <taxon>Actinomycetes</taxon>
        <taxon>Micrococcales</taxon>
        <taxon>Microbacteriaceae</taxon>
        <taxon>Rathayibacter</taxon>
    </lineage>
</organism>
<dbReference type="SUPFAM" id="SSF47413">
    <property type="entry name" value="lambda repressor-like DNA-binding domains"/>
    <property type="match status" value="1"/>
</dbReference>
<dbReference type="RefSeq" id="WP_251945718.1">
    <property type="nucleotide sequence ID" value="NZ_JAMRYM010000044.1"/>
</dbReference>
<dbReference type="SMART" id="SM00354">
    <property type="entry name" value="HTH_LACI"/>
    <property type="match status" value="1"/>
</dbReference>
<evidence type="ECO:0000256" key="2">
    <source>
        <dbReference type="ARBA" id="ARBA00023125"/>
    </source>
</evidence>